<dbReference type="Proteomes" id="UP001209878">
    <property type="component" value="Unassembled WGS sequence"/>
</dbReference>
<protein>
    <recommendedName>
        <fullName evidence="3">Kelch repeat-containing protein</fullName>
    </recommendedName>
</protein>
<organism evidence="1 2">
    <name type="scientific">Ridgeia piscesae</name>
    <name type="common">Tubeworm</name>
    <dbReference type="NCBI Taxonomy" id="27915"/>
    <lineage>
        <taxon>Eukaryota</taxon>
        <taxon>Metazoa</taxon>
        <taxon>Spiralia</taxon>
        <taxon>Lophotrochozoa</taxon>
        <taxon>Annelida</taxon>
        <taxon>Polychaeta</taxon>
        <taxon>Sedentaria</taxon>
        <taxon>Canalipalpata</taxon>
        <taxon>Sabellida</taxon>
        <taxon>Siboglinidae</taxon>
        <taxon>Ridgeia</taxon>
    </lineage>
</organism>
<reference evidence="1" key="1">
    <citation type="journal article" date="2023" name="Mol. Biol. Evol.">
        <title>Third-Generation Sequencing Reveals the Adaptive Role of the Epigenome in Three Deep-Sea Polychaetes.</title>
        <authorList>
            <person name="Perez M."/>
            <person name="Aroh O."/>
            <person name="Sun Y."/>
            <person name="Lan Y."/>
            <person name="Juniper S.K."/>
            <person name="Young C.R."/>
            <person name="Angers B."/>
            <person name="Qian P.Y."/>
        </authorList>
    </citation>
    <scope>NUCLEOTIDE SEQUENCE</scope>
    <source>
        <strain evidence="1">R07B-5</strain>
    </source>
</reference>
<dbReference type="InterPro" id="IPR015915">
    <property type="entry name" value="Kelch-typ_b-propeller"/>
</dbReference>
<accession>A0AAD9NYZ7</accession>
<dbReference type="PANTHER" id="PTHR23244">
    <property type="entry name" value="KELCH REPEAT DOMAIN"/>
    <property type="match status" value="1"/>
</dbReference>
<gene>
    <name evidence="1" type="ORF">NP493_246g00012</name>
</gene>
<dbReference type="SUPFAM" id="SSF117281">
    <property type="entry name" value="Kelch motif"/>
    <property type="match status" value="1"/>
</dbReference>
<evidence type="ECO:0008006" key="3">
    <source>
        <dbReference type="Google" id="ProtNLM"/>
    </source>
</evidence>
<dbReference type="PANTHER" id="PTHR23244:SF485">
    <property type="entry name" value="MULTIPLE EGF LIKE DOMAINS 8, ISOFORM B"/>
    <property type="match status" value="1"/>
</dbReference>
<dbReference type="EMBL" id="JAODUO010000245">
    <property type="protein sequence ID" value="KAK2185056.1"/>
    <property type="molecule type" value="Genomic_DNA"/>
</dbReference>
<keyword evidence="2" id="KW-1185">Reference proteome</keyword>
<proteinExistence type="predicted"/>
<sequence>MVKANGKAPARAYHSGTLYRHELWVFGGVYPRPDPQPDGCSNDIHVFNPMDESWYEPIVNGTKPTPRSGHSATLLQDKLVVFGGWDAPICFNDLHVLDLGIVEWIQPKIIGTPPSPRSWHASCALAGSRVLIHGGYNGNNALDDTFIFNLGELLENMNLCCFSMCTCLNLFGSAEHSAPL</sequence>
<dbReference type="Pfam" id="PF13415">
    <property type="entry name" value="Beta-prop_FBX42"/>
    <property type="match status" value="1"/>
</dbReference>
<dbReference type="AlphaFoldDB" id="A0AAD9NYZ7"/>
<dbReference type="Gene3D" id="2.120.10.80">
    <property type="entry name" value="Kelch-type beta propeller"/>
    <property type="match status" value="1"/>
</dbReference>
<evidence type="ECO:0000313" key="1">
    <source>
        <dbReference type="EMBL" id="KAK2185056.1"/>
    </source>
</evidence>
<name>A0AAD9NYZ7_RIDPI</name>
<comment type="caution">
    <text evidence="1">The sequence shown here is derived from an EMBL/GenBank/DDBJ whole genome shotgun (WGS) entry which is preliminary data.</text>
</comment>
<evidence type="ECO:0000313" key="2">
    <source>
        <dbReference type="Proteomes" id="UP001209878"/>
    </source>
</evidence>